<name>B1WWZ9_CROS5</name>
<dbReference type="Gene3D" id="3.30.470.20">
    <property type="entry name" value="ATP-grasp fold, B domain"/>
    <property type="match status" value="1"/>
</dbReference>
<dbReference type="SUPFAM" id="SSF56059">
    <property type="entry name" value="Glutathione synthetase ATP-binding domain-like"/>
    <property type="match status" value="1"/>
</dbReference>
<dbReference type="STRING" id="43989.cce_3120"/>
<sequence>MNALFKTIGTLGLLLVAFPINLTIVLLSLIIGWFTSLFSQKKVAKNPKKVLVTGGKMTKALQLARCFYQAGHEVHLVETHKYWLSGHRFSNAVKGFYTVDAPEKDPAGYYQGLLNIVQKENIDIFIPVSSPVASYYDSVAGTLLTSYCEIMHFEPDTTKMLDDKFELCKQAQVLGLSAPQAFLITDPQEILEFDFEKNQGKKYLLKSIKYDSVSRLDMTKVPFEGMEKYVKSLPITKDNPWTMQEFIIGKEYCTHSTVRKGKIRLDCCSESSHFQVNYEHIDKPEIYTWVETFVKELNLTGQISFDFIQSEDGTVYPIECNPRTHSAITMFYNHPEVANAYLNDGYEAEKPITPLVDSKPTYWLYHEVWRLTGIRSLSDFQAWIKKITTGTDAIFQFNDPLPFLMVPHWQISLLLLQNLFKFKNWVKIDFNIGKLVEIGGD</sequence>
<gene>
    <name evidence="2" type="ordered locus">cce_3120</name>
</gene>
<dbReference type="Proteomes" id="UP000001203">
    <property type="component" value="Chromosome circular"/>
</dbReference>
<dbReference type="OrthoDB" id="40611at2"/>
<dbReference type="AlphaFoldDB" id="B1WWZ9"/>
<protein>
    <recommendedName>
        <fullName evidence="4">ATP-grasp domain-containing protein</fullName>
    </recommendedName>
</protein>
<dbReference type="EMBL" id="CP000806">
    <property type="protein sequence ID" value="ACB52468.1"/>
    <property type="molecule type" value="Genomic_DNA"/>
</dbReference>
<keyword evidence="3" id="KW-1185">Reference proteome</keyword>
<dbReference type="eggNOG" id="COG2232">
    <property type="taxonomic scope" value="Bacteria"/>
</dbReference>
<organism evidence="2 3">
    <name type="scientific">Crocosphaera subtropica (strain ATCC 51142 / BH68)</name>
    <name type="common">Cyanothece sp. (strain ATCC 51142)</name>
    <dbReference type="NCBI Taxonomy" id="43989"/>
    <lineage>
        <taxon>Bacteria</taxon>
        <taxon>Bacillati</taxon>
        <taxon>Cyanobacteriota</taxon>
        <taxon>Cyanophyceae</taxon>
        <taxon>Oscillatoriophycideae</taxon>
        <taxon>Chroococcales</taxon>
        <taxon>Aphanothecaceae</taxon>
        <taxon>Crocosphaera</taxon>
        <taxon>Crocosphaera subtropica</taxon>
    </lineage>
</organism>
<feature type="transmembrane region" description="Helical" evidence="1">
    <location>
        <begin position="12"/>
        <end position="34"/>
    </location>
</feature>
<proteinExistence type="predicted"/>
<keyword evidence="1" id="KW-1133">Transmembrane helix</keyword>
<keyword evidence="1" id="KW-0812">Transmembrane</keyword>
<dbReference type="HOGENOM" id="CLU_026180_0_0_3"/>
<dbReference type="RefSeq" id="WP_009547442.1">
    <property type="nucleotide sequence ID" value="NC_010546.1"/>
</dbReference>
<accession>B1WWZ9</accession>
<keyword evidence="1" id="KW-0472">Membrane</keyword>
<reference evidence="2 3" key="1">
    <citation type="journal article" date="2008" name="Proc. Natl. Acad. Sci. U.S.A.">
        <title>The genome of Cyanothece 51142, a unicellular diazotrophic cyanobacterium important in the marine nitrogen cycle.</title>
        <authorList>
            <person name="Welsh E.A."/>
            <person name="Liberton M."/>
            <person name="Stoeckel J."/>
            <person name="Loh T."/>
            <person name="Elvitigala T."/>
            <person name="Wang C."/>
            <person name="Wollam A."/>
            <person name="Fulton R.S."/>
            <person name="Clifton S.W."/>
            <person name="Jacobs J.M."/>
            <person name="Aurora R."/>
            <person name="Ghosh B.K."/>
            <person name="Sherman L.A."/>
            <person name="Smith R.D."/>
            <person name="Wilson R.K."/>
            <person name="Pakrasi H.B."/>
        </authorList>
    </citation>
    <scope>NUCLEOTIDE SEQUENCE [LARGE SCALE GENOMIC DNA]</scope>
    <source>
        <strain evidence="3">ATCC 51142 / BH68</strain>
    </source>
</reference>
<evidence type="ECO:0000313" key="2">
    <source>
        <dbReference type="EMBL" id="ACB52468.1"/>
    </source>
</evidence>
<dbReference type="NCBIfam" id="NF005315">
    <property type="entry name" value="PRK06849.1"/>
    <property type="match status" value="1"/>
</dbReference>
<evidence type="ECO:0000313" key="3">
    <source>
        <dbReference type="Proteomes" id="UP000001203"/>
    </source>
</evidence>
<evidence type="ECO:0000256" key="1">
    <source>
        <dbReference type="SAM" id="Phobius"/>
    </source>
</evidence>
<evidence type="ECO:0008006" key="4">
    <source>
        <dbReference type="Google" id="ProtNLM"/>
    </source>
</evidence>
<dbReference type="Gene3D" id="3.40.50.20">
    <property type="match status" value="1"/>
</dbReference>
<dbReference type="KEGG" id="cyt:cce_3120"/>